<protein>
    <recommendedName>
        <fullName evidence="3">ASCH domain-containing protein</fullName>
    </recommendedName>
</protein>
<evidence type="ECO:0008006" key="3">
    <source>
        <dbReference type="Google" id="ProtNLM"/>
    </source>
</evidence>
<dbReference type="RefSeq" id="WP_184729914.1">
    <property type="nucleotide sequence ID" value="NZ_JACHIW010000002.1"/>
</dbReference>
<dbReference type="AlphaFoldDB" id="A0A840QEF3"/>
<accession>A0A840QEF3</accession>
<dbReference type="InterPro" id="IPR036390">
    <property type="entry name" value="WH_DNA-bd_sf"/>
</dbReference>
<gene>
    <name evidence="1" type="ORF">BJ970_005829</name>
</gene>
<dbReference type="SUPFAM" id="SSF46785">
    <property type="entry name" value="Winged helix' DNA-binding domain"/>
    <property type="match status" value="1"/>
</dbReference>
<comment type="caution">
    <text evidence="1">The sequence shown here is derived from an EMBL/GenBank/DDBJ whole genome shotgun (WGS) entry which is preliminary data.</text>
</comment>
<dbReference type="Proteomes" id="UP000584374">
    <property type="component" value="Unassembled WGS sequence"/>
</dbReference>
<evidence type="ECO:0000313" key="2">
    <source>
        <dbReference type="Proteomes" id="UP000584374"/>
    </source>
</evidence>
<reference evidence="1 2" key="1">
    <citation type="submission" date="2020-08" db="EMBL/GenBank/DDBJ databases">
        <title>Sequencing the genomes of 1000 actinobacteria strains.</title>
        <authorList>
            <person name="Klenk H.-P."/>
        </authorList>
    </citation>
    <scope>NUCLEOTIDE SEQUENCE [LARGE SCALE GENOMIC DNA]</scope>
    <source>
        <strain evidence="1 2">DSM 45584</strain>
    </source>
</reference>
<name>A0A840QEF3_9PSEU</name>
<keyword evidence="2" id="KW-1185">Reference proteome</keyword>
<dbReference type="EMBL" id="JACHIW010000002">
    <property type="protein sequence ID" value="MBB5158230.1"/>
    <property type="molecule type" value="Genomic_DNA"/>
</dbReference>
<organism evidence="1 2">
    <name type="scientific">Saccharopolyspora phatthalungensis</name>
    <dbReference type="NCBI Taxonomy" id="664693"/>
    <lineage>
        <taxon>Bacteria</taxon>
        <taxon>Bacillati</taxon>
        <taxon>Actinomycetota</taxon>
        <taxon>Actinomycetes</taxon>
        <taxon>Pseudonocardiales</taxon>
        <taxon>Pseudonocardiaceae</taxon>
        <taxon>Saccharopolyspora</taxon>
    </lineage>
</organism>
<sequence>MVLSNRILRGVAAGEITLAFQRWPSPQANAGSQLRTAVGLIGIGEVAEVDPHEITDGEAQRAGFTSAAGLRSSLDKHGRGAVYRLTLSYGGPAPALPPEPVELHPRERASIDRRLAQLDVSSPRGPWTKAILELLRQRPGLRPAELAADQGRPVSRCKSDVWQLRELGLVEPLETGFRLSPRGQSYLDSP</sequence>
<proteinExistence type="predicted"/>
<evidence type="ECO:0000313" key="1">
    <source>
        <dbReference type="EMBL" id="MBB5158230.1"/>
    </source>
</evidence>